<evidence type="ECO:0000313" key="2">
    <source>
        <dbReference type="EMBL" id="RJE23738.1"/>
    </source>
</evidence>
<feature type="region of interest" description="Disordered" evidence="1">
    <location>
        <begin position="104"/>
        <end position="127"/>
    </location>
</feature>
<dbReference type="Proteomes" id="UP000266188">
    <property type="component" value="Unassembled WGS sequence"/>
</dbReference>
<dbReference type="EMBL" id="MVGC01000107">
    <property type="protein sequence ID" value="RJE23738.1"/>
    <property type="molecule type" value="Genomic_DNA"/>
</dbReference>
<accession>A0A3A2ZKL6</accession>
<protein>
    <submittedName>
        <fullName evidence="2">Uncharacterized protein</fullName>
    </submittedName>
</protein>
<comment type="caution">
    <text evidence="2">The sequence shown here is derived from an EMBL/GenBank/DDBJ whole genome shotgun (WGS) entry which is preliminary data.</text>
</comment>
<keyword evidence="3" id="KW-1185">Reference proteome</keyword>
<reference evidence="3" key="1">
    <citation type="submission" date="2017-02" db="EMBL/GenBank/DDBJ databases">
        <authorList>
            <person name="Tafer H."/>
            <person name="Lopandic K."/>
        </authorList>
    </citation>
    <scope>NUCLEOTIDE SEQUENCE [LARGE SCALE GENOMIC DNA]</scope>
    <source>
        <strain evidence="3">CBS 366.77</strain>
    </source>
</reference>
<evidence type="ECO:0000313" key="3">
    <source>
        <dbReference type="Proteomes" id="UP000266188"/>
    </source>
</evidence>
<proteinExistence type="predicted"/>
<dbReference type="AlphaFoldDB" id="A0A3A2ZKL6"/>
<name>A0A3A2ZKL6_9EURO</name>
<gene>
    <name evidence="2" type="ORF">PHISCL_03931</name>
</gene>
<sequence>MLQKDTPSLRRRTPGVLLVGKVRLSARAWNHVPTASGEGLNVSLQTPTRSRWTKDTFGNYGTKQMANSQFHSSHRLDRSVLQMSFLAPRPKTQGAQDLLVRRNHVHPRRSTKNGAFGLARSYYHPEQ</sequence>
<evidence type="ECO:0000256" key="1">
    <source>
        <dbReference type="SAM" id="MobiDB-lite"/>
    </source>
</evidence>
<organism evidence="2 3">
    <name type="scientific">Aspergillus sclerotialis</name>
    <dbReference type="NCBI Taxonomy" id="2070753"/>
    <lineage>
        <taxon>Eukaryota</taxon>
        <taxon>Fungi</taxon>
        <taxon>Dikarya</taxon>
        <taxon>Ascomycota</taxon>
        <taxon>Pezizomycotina</taxon>
        <taxon>Eurotiomycetes</taxon>
        <taxon>Eurotiomycetidae</taxon>
        <taxon>Eurotiales</taxon>
        <taxon>Aspergillaceae</taxon>
        <taxon>Aspergillus</taxon>
        <taxon>Aspergillus subgen. Polypaecilum</taxon>
    </lineage>
</organism>